<dbReference type="PROSITE" id="PS50889">
    <property type="entry name" value="S4"/>
    <property type="match status" value="1"/>
</dbReference>
<evidence type="ECO:0000256" key="1">
    <source>
        <dbReference type="PROSITE-ProRule" id="PRU00182"/>
    </source>
</evidence>
<comment type="caution">
    <text evidence="2">The sequence shown here is derived from an EMBL/GenBank/DDBJ whole genome shotgun (WGS) entry which is preliminary data.</text>
</comment>
<keyword evidence="3" id="KW-1185">Reference proteome</keyword>
<name>A0A7W2A8R6_9BACL</name>
<evidence type="ECO:0000313" key="2">
    <source>
        <dbReference type="EMBL" id="MBA4494118.1"/>
    </source>
</evidence>
<accession>A0A7W2A8R6</accession>
<dbReference type="EMBL" id="JACEIQ010000005">
    <property type="protein sequence ID" value="MBA4494118.1"/>
    <property type="molecule type" value="Genomic_DNA"/>
</dbReference>
<organism evidence="2 3">
    <name type="scientific">Paenactinomyces guangxiensis</name>
    <dbReference type="NCBI Taxonomy" id="1490290"/>
    <lineage>
        <taxon>Bacteria</taxon>
        <taxon>Bacillati</taxon>
        <taxon>Bacillota</taxon>
        <taxon>Bacilli</taxon>
        <taxon>Bacillales</taxon>
        <taxon>Thermoactinomycetaceae</taxon>
        <taxon>Paenactinomyces</taxon>
    </lineage>
</organism>
<dbReference type="NCBIfam" id="TIGR02988">
    <property type="entry name" value="YaaA_near_RecF"/>
    <property type="match status" value="1"/>
</dbReference>
<protein>
    <submittedName>
        <fullName evidence="2">S4 domain-containing protein YaaA</fullName>
    </submittedName>
</protein>
<gene>
    <name evidence="2" type="primary">yaaA</name>
    <name evidence="2" type="ORF">H1191_07345</name>
</gene>
<dbReference type="InterPro" id="IPR036986">
    <property type="entry name" value="S4_RNA-bd_sf"/>
</dbReference>
<dbReference type="SUPFAM" id="SSF55174">
    <property type="entry name" value="Alpha-L RNA-binding motif"/>
    <property type="match status" value="1"/>
</dbReference>
<dbReference type="Proteomes" id="UP000535491">
    <property type="component" value="Unassembled WGS sequence"/>
</dbReference>
<dbReference type="RefSeq" id="WP_181751356.1">
    <property type="nucleotide sequence ID" value="NZ_JACEIQ010000005.1"/>
</dbReference>
<dbReference type="AlphaFoldDB" id="A0A7W2A8R6"/>
<dbReference type="GO" id="GO:0003723">
    <property type="term" value="F:RNA binding"/>
    <property type="evidence" value="ECO:0007669"/>
    <property type="project" value="UniProtKB-KW"/>
</dbReference>
<dbReference type="InterPro" id="IPR014330">
    <property type="entry name" value="RNA-bd_S4-rel_YaaA"/>
</dbReference>
<dbReference type="Gene3D" id="3.10.290.10">
    <property type="entry name" value="RNA-binding S4 domain"/>
    <property type="match status" value="1"/>
</dbReference>
<keyword evidence="1" id="KW-0694">RNA-binding</keyword>
<evidence type="ECO:0000313" key="3">
    <source>
        <dbReference type="Proteomes" id="UP000535491"/>
    </source>
</evidence>
<reference evidence="2 3" key="1">
    <citation type="submission" date="2020-07" db="EMBL/GenBank/DDBJ databases">
        <authorList>
            <person name="Feng H."/>
        </authorList>
    </citation>
    <scope>NUCLEOTIDE SEQUENCE [LARGE SCALE GENOMIC DNA]</scope>
    <source>
        <strain evidence="3">s-10</strain>
    </source>
</reference>
<proteinExistence type="predicted"/>
<dbReference type="Pfam" id="PF13275">
    <property type="entry name" value="S4_2"/>
    <property type="match status" value="1"/>
</dbReference>
<sequence length="71" mass="8084">MQQFKINGPFITLGQLLKRIDLIDSGGQAKHFLQEIEVKVNDEVEWRRGRKIYPQDIVDIAGHAVVQVVQG</sequence>